<keyword evidence="2" id="KW-1185">Reference proteome</keyword>
<gene>
    <name evidence="1" type="ORF">EKG36_16635</name>
</gene>
<accession>A0A3S0HN21</accession>
<dbReference type="Proteomes" id="UP000267400">
    <property type="component" value="Unassembled WGS sequence"/>
</dbReference>
<dbReference type="SUPFAM" id="SSF55729">
    <property type="entry name" value="Acyl-CoA N-acyltransferases (Nat)"/>
    <property type="match status" value="1"/>
</dbReference>
<dbReference type="RefSeq" id="WP_126486141.1">
    <property type="nucleotide sequence ID" value="NZ_RXNS01000018.1"/>
</dbReference>
<proteinExistence type="predicted"/>
<evidence type="ECO:0000313" key="2">
    <source>
        <dbReference type="Proteomes" id="UP000267400"/>
    </source>
</evidence>
<dbReference type="EMBL" id="RXNS01000018">
    <property type="protein sequence ID" value="RTQ99860.1"/>
    <property type="molecule type" value="Genomic_DNA"/>
</dbReference>
<dbReference type="AlphaFoldDB" id="A0A3S0HN21"/>
<reference evidence="1 2" key="1">
    <citation type="submission" date="2018-12" db="EMBL/GenBank/DDBJ databases">
        <authorList>
            <person name="Yu L."/>
        </authorList>
    </citation>
    <scope>NUCLEOTIDE SEQUENCE [LARGE SCALE GENOMIC DNA]</scope>
    <source>
        <strain evidence="1 2">11S</strain>
    </source>
</reference>
<dbReference type="InterPro" id="IPR016181">
    <property type="entry name" value="Acyl_CoA_acyltransferase"/>
</dbReference>
<protein>
    <submittedName>
        <fullName evidence="1">Uncharacterized protein</fullName>
    </submittedName>
</protein>
<sequence>MGQQLIAFGIECLKTQGVDLVFTYGDPGVYAKVGFCPIGEACVKAPLTLSHPEGWLGQSLTGDTIEPVPGATRCVEALNKSHYW</sequence>
<dbReference type="OrthoDB" id="9797178at2"/>
<evidence type="ECO:0000313" key="1">
    <source>
        <dbReference type="EMBL" id="RTQ99860.1"/>
    </source>
</evidence>
<comment type="caution">
    <text evidence="1">The sequence shown here is derived from an EMBL/GenBank/DDBJ whole genome shotgun (WGS) entry which is preliminary data.</text>
</comment>
<name>A0A3S0HN21_9GAMM</name>
<dbReference type="Gene3D" id="3.40.630.30">
    <property type="match status" value="1"/>
</dbReference>
<organism evidence="1 2">
    <name type="scientific">Halomonas nitroreducens</name>
    <dbReference type="NCBI Taxonomy" id="447425"/>
    <lineage>
        <taxon>Bacteria</taxon>
        <taxon>Pseudomonadati</taxon>
        <taxon>Pseudomonadota</taxon>
        <taxon>Gammaproteobacteria</taxon>
        <taxon>Oceanospirillales</taxon>
        <taxon>Halomonadaceae</taxon>
        <taxon>Halomonas</taxon>
    </lineage>
</organism>